<evidence type="ECO:0000313" key="2">
    <source>
        <dbReference type="Proteomes" id="UP001213681"/>
    </source>
</evidence>
<dbReference type="GeneID" id="81603197"/>
<evidence type="ECO:0000313" key="1">
    <source>
        <dbReference type="EMBL" id="KAJ5438574.1"/>
    </source>
</evidence>
<organism evidence="1 2">
    <name type="scientific">Penicillium daleae</name>
    <dbReference type="NCBI Taxonomy" id="63821"/>
    <lineage>
        <taxon>Eukaryota</taxon>
        <taxon>Fungi</taxon>
        <taxon>Dikarya</taxon>
        <taxon>Ascomycota</taxon>
        <taxon>Pezizomycotina</taxon>
        <taxon>Eurotiomycetes</taxon>
        <taxon>Eurotiomycetidae</taxon>
        <taxon>Eurotiales</taxon>
        <taxon>Aspergillaceae</taxon>
        <taxon>Penicillium</taxon>
    </lineage>
</organism>
<dbReference type="AlphaFoldDB" id="A0AAD6BX67"/>
<dbReference type="EMBL" id="JAPVEA010000008">
    <property type="protein sequence ID" value="KAJ5438574.1"/>
    <property type="molecule type" value="Genomic_DNA"/>
</dbReference>
<name>A0AAD6BX67_9EURO</name>
<reference evidence="1" key="2">
    <citation type="journal article" date="2023" name="IMA Fungus">
        <title>Comparative genomic study of the Penicillium genus elucidates a diverse pangenome and 15 lateral gene transfer events.</title>
        <authorList>
            <person name="Petersen C."/>
            <person name="Sorensen T."/>
            <person name="Nielsen M.R."/>
            <person name="Sondergaard T.E."/>
            <person name="Sorensen J.L."/>
            <person name="Fitzpatrick D.A."/>
            <person name="Frisvad J.C."/>
            <person name="Nielsen K.L."/>
        </authorList>
    </citation>
    <scope>NUCLEOTIDE SEQUENCE</scope>
    <source>
        <strain evidence="1">IBT 16125</strain>
    </source>
</reference>
<gene>
    <name evidence="1" type="ORF">N7458_009572</name>
</gene>
<keyword evidence="2" id="KW-1185">Reference proteome</keyword>
<sequence>MQLGEIRVEGFLGGRYRGDNRESERTISCKAMGGYGASVKRYSLTTANPSRMQRNSACRIVEEMG</sequence>
<proteinExistence type="predicted"/>
<accession>A0AAD6BX67</accession>
<dbReference type="Proteomes" id="UP001213681">
    <property type="component" value="Unassembled WGS sequence"/>
</dbReference>
<reference evidence="1" key="1">
    <citation type="submission" date="2022-12" db="EMBL/GenBank/DDBJ databases">
        <authorList>
            <person name="Petersen C."/>
        </authorList>
    </citation>
    <scope>NUCLEOTIDE SEQUENCE</scope>
    <source>
        <strain evidence="1">IBT 16125</strain>
    </source>
</reference>
<dbReference type="RefSeq" id="XP_056761803.1">
    <property type="nucleotide sequence ID" value="XM_056912954.1"/>
</dbReference>
<protein>
    <submittedName>
        <fullName evidence="1">Uncharacterized protein</fullName>
    </submittedName>
</protein>
<comment type="caution">
    <text evidence="1">The sequence shown here is derived from an EMBL/GenBank/DDBJ whole genome shotgun (WGS) entry which is preliminary data.</text>
</comment>